<comment type="subcellular location">
    <subcellularLocation>
        <location evidence="2">Cell membrane</location>
        <topology evidence="2">Single-pass type II membrane protein</topology>
    </subcellularLocation>
</comment>
<evidence type="ECO:0000256" key="15">
    <source>
        <dbReference type="ARBA" id="ARBA00023326"/>
    </source>
</evidence>
<dbReference type="InterPro" id="IPR036881">
    <property type="entry name" value="Glyco_hydro_3_C_sf"/>
</dbReference>
<comment type="caution">
    <text evidence="24">The sequence shown here is derived from an EMBL/GenBank/DDBJ whole genome shotgun (WGS) entry which is preliminary data.</text>
</comment>
<dbReference type="Pfam" id="PF14310">
    <property type="entry name" value="Fn3-like"/>
    <property type="match status" value="1"/>
</dbReference>
<dbReference type="InterPro" id="IPR002772">
    <property type="entry name" value="Glyco_hydro_3_C"/>
</dbReference>
<keyword evidence="25" id="KW-1185">Reference proteome</keyword>
<dbReference type="FunFam" id="3.40.50.1700:FF:000003">
    <property type="entry name" value="Probable beta-glucosidase"/>
    <property type="match status" value="1"/>
</dbReference>
<evidence type="ECO:0000256" key="7">
    <source>
        <dbReference type="ARBA" id="ARBA00022692"/>
    </source>
</evidence>
<dbReference type="Gene3D" id="2.60.40.10">
    <property type="entry name" value="Immunoglobulins"/>
    <property type="match status" value="1"/>
</dbReference>
<evidence type="ECO:0000313" key="25">
    <source>
        <dbReference type="Proteomes" id="UP000217199"/>
    </source>
</evidence>
<dbReference type="Proteomes" id="UP000217199">
    <property type="component" value="Unassembled WGS sequence"/>
</dbReference>
<dbReference type="InterPro" id="IPR017853">
    <property type="entry name" value="GH"/>
</dbReference>
<keyword evidence="7 22" id="KW-0812">Transmembrane</keyword>
<dbReference type="FunFam" id="3.20.20.300:FF:000002">
    <property type="entry name" value="Probable beta-glucosidase"/>
    <property type="match status" value="1"/>
</dbReference>
<dbReference type="InterPro" id="IPR050288">
    <property type="entry name" value="Cellulose_deg_GH3"/>
</dbReference>
<dbReference type="InterPro" id="IPR036962">
    <property type="entry name" value="Glyco_hydro_3_N_sf"/>
</dbReference>
<evidence type="ECO:0000259" key="23">
    <source>
        <dbReference type="SMART" id="SM01217"/>
    </source>
</evidence>
<gene>
    <name evidence="24" type="ORF">PNOK_0873000</name>
</gene>
<feature type="transmembrane region" description="Helical" evidence="22">
    <location>
        <begin position="109"/>
        <end position="131"/>
    </location>
</feature>
<dbReference type="SMART" id="SM01217">
    <property type="entry name" value="Fn3_like"/>
    <property type="match status" value="1"/>
</dbReference>
<dbReference type="OrthoDB" id="416222at2759"/>
<keyword evidence="9" id="KW-0735">Signal-anchor</keyword>
<evidence type="ECO:0000313" key="24">
    <source>
        <dbReference type="EMBL" id="PAV15872.1"/>
    </source>
</evidence>
<dbReference type="SUPFAM" id="SSF51445">
    <property type="entry name" value="(Trans)glycosidases"/>
    <property type="match status" value="1"/>
</dbReference>
<feature type="domain" description="Fibronectin type III-like" evidence="23">
    <location>
        <begin position="905"/>
        <end position="991"/>
    </location>
</feature>
<keyword evidence="6" id="KW-1003">Cell membrane</keyword>
<name>A0A286U8H8_9AGAM</name>
<dbReference type="PANTHER" id="PTHR42715:SF20">
    <property type="entry name" value="BETA-GLUCOSIDASE E-RELATED"/>
    <property type="match status" value="1"/>
</dbReference>
<evidence type="ECO:0000256" key="14">
    <source>
        <dbReference type="ARBA" id="ARBA00023295"/>
    </source>
</evidence>
<evidence type="ECO:0000256" key="20">
    <source>
        <dbReference type="ARBA" id="ARBA00041811"/>
    </source>
</evidence>
<dbReference type="InterPro" id="IPR001764">
    <property type="entry name" value="Glyco_hydro_3_N"/>
</dbReference>
<dbReference type="EC" id="3.2.1.21" evidence="5"/>
<organism evidence="24 25">
    <name type="scientific">Pyrrhoderma noxium</name>
    <dbReference type="NCBI Taxonomy" id="2282107"/>
    <lineage>
        <taxon>Eukaryota</taxon>
        <taxon>Fungi</taxon>
        <taxon>Dikarya</taxon>
        <taxon>Basidiomycota</taxon>
        <taxon>Agaricomycotina</taxon>
        <taxon>Agaricomycetes</taxon>
        <taxon>Hymenochaetales</taxon>
        <taxon>Hymenochaetaceae</taxon>
        <taxon>Pyrrhoderma</taxon>
    </lineage>
</organism>
<dbReference type="STRING" id="2282107.A0A286U8H8"/>
<keyword evidence="11 22" id="KW-0472">Membrane</keyword>
<evidence type="ECO:0000256" key="13">
    <source>
        <dbReference type="ARBA" id="ARBA00023277"/>
    </source>
</evidence>
<comment type="similarity">
    <text evidence="4">Belongs to the glycosyl hydrolase 3 family.</text>
</comment>
<sequence length="1000" mass="109081">MPSLTLLSNALDASAYVSLRRTAYFGLFEAENYDTFSRVSEVEAYCVDMGPQSKDWDGDDNENVALLSQQDSGQTHDVDSWNRVYSGPPLLGNIKLLFFQHIRKRPCTCISLILLTVGIIVTMMTGGAVMYTSRPKDGLSPPWYPSPPGGTLHSWESAYEKASLLVNQMTLIEKVNITTGTGWQMGLCVGNTGPASNVNFPSLCLQDGPLGIRFADRSTAFPAGVTVGATWSRELMYQRGRMHGREARMKGVNVLLGPSMGPLGRMPAGGRNWEGFGSDPVLQGIAASQTIKGIQEEGVIATAKHYILNEQEHFRQSFEWGLPNALSSNIDDRTLHELYLWPFADSIRAGVASVMCSYQMVNNSYACGNSKVLNGILKDELGFQGFVQSDWLAQRSGVASALAGLDMSMPGDGLHWANGKSLWGAELTKAVLNGSLPVSRLNDMTTRIVAAYYKLNQDDHNKFPEYGPNFSSWTDDREGLLYHGSGEGPRSVVNHFIDVQGSGKDAHGSLVRQIGAEAVTLLKNEDNILPLDKNGVGLNKEDKTPKVAIIGEDAGEGRGRNVCQDRGCNQGTLAVGWGSGATEFPYLVTPESALRNSFNTSAVTLTTFLKNVRPAPGSLEDQDLCLVFINADAGEGFISHDGISGDRPDLFPQKGGDYLVQDVARRCGTGRSRITKGKTIVVVHSVGPVIVERWIDMPGVKALLFAHLPGQESGNSLADVLFGDVDASGRLPYTVGKSLKDYGKGGQIMYLPNGIIPQQDYDEGLFIDYRHFDKYHITPRYEFGFGLSYTTFEYSDLVVTTTKPKSPFPSPRPDGIKPPTLDETIPPISDAIFPSGFRKLKKFIYPYIDNPSQIRKGQYPYPKGYDQVQTPSPAGGGEGGNPSLWDIHAQVAVTVTNTGKRTGKEVVQVYVSLPSLQDGSSNTDTSDGCIEGKDFPVRVLRAFEKVELRAGESRVTSLNLTRKDLSYWSVVHQNWVMPTCGSFKISVGRSSRNLLLSASF</sequence>
<keyword evidence="13" id="KW-0119">Carbohydrate metabolism</keyword>
<dbReference type="Pfam" id="PF00933">
    <property type="entry name" value="Glyco_hydro_3"/>
    <property type="match status" value="1"/>
</dbReference>
<evidence type="ECO:0000256" key="4">
    <source>
        <dbReference type="ARBA" id="ARBA00005336"/>
    </source>
</evidence>
<evidence type="ECO:0000256" key="21">
    <source>
        <dbReference type="SAM" id="MobiDB-lite"/>
    </source>
</evidence>
<comment type="function">
    <text evidence="16">Beta-glucosidases are one of a number of cellulolytic enzymes involved in the degradation of cellulosic biomass. Catalyzes the last step releasing glucose from the inhibitory cellobiose.</text>
</comment>
<evidence type="ECO:0000256" key="10">
    <source>
        <dbReference type="ARBA" id="ARBA00022989"/>
    </source>
</evidence>
<evidence type="ECO:0000256" key="9">
    <source>
        <dbReference type="ARBA" id="ARBA00022968"/>
    </source>
</evidence>
<dbReference type="Pfam" id="PF01915">
    <property type="entry name" value="Glyco_hydro_3_C"/>
    <property type="match status" value="1"/>
</dbReference>
<comment type="catalytic activity">
    <reaction evidence="1">
        <text>Hydrolysis of terminal, non-reducing beta-D-glucosyl residues with release of beta-D-glucose.</text>
        <dbReference type="EC" id="3.2.1.21"/>
    </reaction>
</comment>
<keyword evidence="14" id="KW-0326">Glycosidase</keyword>
<proteinExistence type="inferred from homology"/>
<dbReference type="GO" id="GO:0005886">
    <property type="term" value="C:plasma membrane"/>
    <property type="evidence" value="ECO:0007669"/>
    <property type="project" value="UniProtKB-SubCell"/>
</dbReference>
<dbReference type="GO" id="GO:0008422">
    <property type="term" value="F:beta-glucosidase activity"/>
    <property type="evidence" value="ECO:0007669"/>
    <property type="project" value="UniProtKB-EC"/>
</dbReference>
<comment type="pathway">
    <text evidence="3">Glycan metabolism; cellulose degradation.</text>
</comment>
<keyword evidence="12" id="KW-0325">Glycoprotein</keyword>
<dbReference type="SUPFAM" id="SSF52279">
    <property type="entry name" value="Beta-D-glucan exohydrolase, C-terminal domain"/>
    <property type="match status" value="1"/>
</dbReference>
<keyword evidence="15" id="KW-0624">Polysaccharide degradation</keyword>
<reference evidence="24 25" key="1">
    <citation type="journal article" date="2017" name="Mol. Ecol.">
        <title>Comparative and population genomic landscape of Phellinus noxius: A hypervariable fungus causing root rot in trees.</title>
        <authorList>
            <person name="Chung C.L."/>
            <person name="Lee T.J."/>
            <person name="Akiba M."/>
            <person name="Lee H.H."/>
            <person name="Kuo T.H."/>
            <person name="Liu D."/>
            <person name="Ke H.M."/>
            <person name="Yokoi T."/>
            <person name="Roa M.B."/>
            <person name="Lu M.J."/>
            <person name="Chang Y.Y."/>
            <person name="Ann P.J."/>
            <person name="Tsai J.N."/>
            <person name="Chen C.Y."/>
            <person name="Tzean S.S."/>
            <person name="Ota Y."/>
            <person name="Hattori T."/>
            <person name="Sahashi N."/>
            <person name="Liou R.F."/>
            <person name="Kikuchi T."/>
            <person name="Tsai I.J."/>
        </authorList>
    </citation>
    <scope>NUCLEOTIDE SEQUENCE [LARGE SCALE GENOMIC DNA]</scope>
    <source>
        <strain evidence="24 25">FFPRI411160</strain>
    </source>
</reference>
<evidence type="ECO:0000256" key="19">
    <source>
        <dbReference type="ARBA" id="ARBA00041599"/>
    </source>
</evidence>
<evidence type="ECO:0000256" key="8">
    <source>
        <dbReference type="ARBA" id="ARBA00022801"/>
    </source>
</evidence>
<dbReference type="InterPro" id="IPR026891">
    <property type="entry name" value="Fn3-like"/>
</dbReference>
<accession>A0A286U8H8</accession>
<evidence type="ECO:0000256" key="16">
    <source>
        <dbReference type="ARBA" id="ARBA00024983"/>
    </source>
</evidence>
<protein>
    <recommendedName>
        <fullName evidence="17">Probable beta-glucosidase E</fullName>
        <ecNumber evidence="5">3.2.1.21</ecNumber>
    </recommendedName>
    <alternativeName>
        <fullName evidence="18">Beta-D-glucoside glucohydrolase E</fullName>
    </alternativeName>
    <alternativeName>
        <fullName evidence="19">Cellobiase E</fullName>
    </alternativeName>
    <alternativeName>
        <fullName evidence="20">Gentiobiase E</fullName>
    </alternativeName>
</protein>
<dbReference type="InterPro" id="IPR013783">
    <property type="entry name" value="Ig-like_fold"/>
</dbReference>
<dbReference type="PANTHER" id="PTHR42715">
    <property type="entry name" value="BETA-GLUCOSIDASE"/>
    <property type="match status" value="1"/>
</dbReference>
<evidence type="ECO:0000256" key="6">
    <source>
        <dbReference type="ARBA" id="ARBA00022475"/>
    </source>
</evidence>
<dbReference type="InParanoid" id="A0A286U8H8"/>
<dbReference type="GO" id="GO:0009251">
    <property type="term" value="P:glucan catabolic process"/>
    <property type="evidence" value="ECO:0007669"/>
    <property type="project" value="TreeGrafter"/>
</dbReference>
<evidence type="ECO:0000256" key="2">
    <source>
        <dbReference type="ARBA" id="ARBA00004401"/>
    </source>
</evidence>
<dbReference type="Gene3D" id="3.20.20.300">
    <property type="entry name" value="Glycoside hydrolase, family 3, N-terminal domain"/>
    <property type="match status" value="1"/>
</dbReference>
<evidence type="ECO:0000256" key="17">
    <source>
        <dbReference type="ARBA" id="ARBA00039576"/>
    </source>
</evidence>
<evidence type="ECO:0000256" key="22">
    <source>
        <dbReference type="SAM" id="Phobius"/>
    </source>
</evidence>
<evidence type="ECO:0000256" key="12">
    <source>
        <dbReference type="ARBA" id="ARBA00023180"/>
    </source>
</evidence>
<dbReference type="Gene3D" id="3.40.50.1700">
    <property type="entry name" value="Glycoside hydrolase family 3 C-terminal domain"/>
    <property type="match status" value="1"/>
</dbReference>
<evidence type="ECO:0000256" key="11">
    <source>
        <dbReference type="ARBA" id="ARBA00023136"/>
    </source>
</evidence>
<keyword evidence="8" id="KW-0378">Hydrolase</keyword>
<evidence type="ECO:0000256" key="1">
    <source>
        <dbReference type="ARBA" id="ARBA00000448"/>
    </source>
</evidence>
<feature type="region of interest" description="Disordered" evidence="21">
    <location>
        <begin position="803"/>
        <end position="823"/>
    </location>
</feature>
<dbReference type="EMBL" id="NBII01000009">
    <property type="protein sequence ID" value="PAV15872.1"/>
    <property type="molecule type" value="Genomic_DNA"/>
</dbReference>
<evidence type="ECO:0000256" key="3">
    <source>
        <dbReference type="ARBA" id="ARBA00004987"/>
    </source>
</evidence>
<dbReference type="AlphaFoldDB" id="A0A286U8H8"/>
<evidence type="ECO:0000256" key="5">
    <source>
        <dbReference type="ARBA" id="ARBA00012744"/>
    </source>
</evidence>
<dbReference type="PRINTS" id="PR00133">
    <property type="entry name" value="GLHYDRLASE3"/>
</dbReference>
<evidence type="ECO:0000256" key="18">
    <source>
        <dbReference type="ARBA" id="ARBA00041269"/>
    </source>
</evidence>
<keyword evidence="10 22" id="KW-1133">Transmembrane helix</keyword>